<dbReference type="InterPro" id="IPR000182">
    <property type="entry name" value="GNAT_dom"/>
</dbReference>
<sequence length="178" mass="20555">VIRIRKRFVQMGSHGFVVVTEPEDEEWTGKSEVVGFAFYVREGKDENAEKWMDRSIINKLERYLLSWELWYEAKFLDRASNSRRMRSWSEAEDATTYPAIGNFLHLGLLSVSPQFQRRGIGAKLVKHGQELAAQDNVPVTLEPSMAGRRLYLKSGFKMVRRVKVTEGLEAATMVWEPE</sequence>
<comment type="caution">
    <text evidence="2">The sequence shown here is derived from an EMBL/GenBank/DDBJ whole genome shotgun (WGS) entry which is preliminary data.</text>
</comment>
<evidence type="ECO:0000259" key="1">
    <source>
        <dbReference type="PROSITE" id="PS51186"/>
    </source>
</evidence>
<evidence type="ECO:0000313" key="3">
    <source>
        <dbReference type="Proteomes" id="UP000799536"/>
    </source>
</evidence>
<name>A0A9P4JG11_9PLEO</name>
<dbReference type="CDD" id="cd04301">
    <property type="entry name" value="NAT_SF"/>
    <property type="match status" value="1"/>
</dbReference>
<feature type="non-terminal residue" evidence="2">
    <location>
        <position position="178"/>
    </location>
</feature>
<dbReference type="GO" id="GO:0016747">
    <property type="term" value="F:acyltransferase activity, transferring groups other than amino-acyl groups"/>
    <property type="evidence" value="ECO:0007669"/>
    <property type="project" value="InterPro"/>
</dbReference>
<proteinExistence type="predicted"/>
<organism evidence="2 3">
    <name type="scientific">Delitschia confertaspora ATCC 74209</name>
    <dbReference type="NCBI Taxonomy" id="1513339"/>
    <lineage>
        <taxon>Eukaryota</taxon>
        <taxon>Fungi</taxon>
        <taxon>Dikarya</taxon>
        <taxon>Ascomycota</taxon>
        <taxon>Pezizomycotina</taxon>
        <taxon>Dothideomycetes</taxon>
        <taxon>Pleosporomycetidae</taxon>
        <taxon>Pleosporales</taxon>
        <taxon>Delitschiaceae</taxon>
        <taxon>Delitschia</taxon>
    </lineage>
</organism>
<dbReference type="SUPFAM" id="SSF55729">
    <property type="entry name" value="Acyl-CoA N-acyltransferases (Nat)"/>
    <property type="match status" value="1"/>
</dbReference>
<dbReference type="Gene3D" id="3.40.630.30">
    <property type="match status" value="1"/>
</dbReference>
<feature type="domain" description="N-acetyltransferase" evidence="1">
    <location>
        <begin position="44"/>
        <end position="178"/>
    </location>
</feature>
<gene>
    <name evidence="2" type="ORF">GQ43DRAFT_334579</name>
</gene>
<dbReference type="InterPro" id="IPR052523">
    <property type="entry name" value="Trichothecene_AcTrans"/>
</dbReference>
<dbReference type="PANTHER" id="PTHR42791">
    <property type="entry name" value="GNAT FAMILY ACETYLTRANSFERASE"/>
    <property type="match status" value="1"/>
</dbReference>
<dbReference type="Pfam" id="PF13673">
    <property type="entry name" value="Acetyltransf_10"/>
    <property type="match status" value="1"/>
</dbReference>
<dbReference type="EMBL" id="ML994524">
    <property type="protein sequence ID" value="KAF2196002.1"/>
    <property type="molecule type" value="Genomic_DNA"/>
</dbReference>
<protein>
    <recommendedName>
        <fullName evidence="1">N-acetyltransferase domain-containing protein</fullName>
    </recommendedName>
</protein>
<dbReference type="PROSITE" id="PS51186">
    <property type="entry name" value="GNAT"/>
    <property type="match status" value="1"/>
</dbReference>
<evidence type="ECO:0000313" key="2">
    <source>
        <dbReference type="EMBL" id="KAF2196002.1"/>
    </source>
</evidence>
<dbReference type="PANTHER" id="PTHR42791:SF17">
    <property type="entry name" value="ACETYLTRANSFERASE, GNAT FAMILY FAMILY (AFU_ORTHOLOGUE AFUA_8G05690)"/>
    <property type="match status" value="1"/>
</dbReference>
<dbReference type="Proteomes" id="UP000799536">
    <property type="component" value="Unassembled WGS sequence"/>
</dbReference>
<dbReference type="InterPro" id="IPR016181">
    <property type="entry name" value="Acyl_CoA_acyltransferase"/>
</dbReference>
<accession>A0A9P4JG11</accession>
<dbReference type="OrthoDB" id="2115692at2759"/>
<reference evidence="2" key="1">
    <citation type="journal article" date="2020" name="Stud. Mycol.">
        <title>101 Dothideomycetes genomes: a test case for predicting lifestyles and emergence of pathogens.</title>
        <authorList>
            <person name="Haridas S."/>
            <person name="Albert R."/>
            <person name="Binder M."/>
            <person name="Bloem J."/>
            <person name="Labutti K."/>
            <person name="Salamov A."/>
            <person name="Andreopoulos B."/>
            <person name="Baker S."/>
            <person name="Barry K."/>
            <person name="Bills G."/>
            <person name="Bluhm B."/>
            <person name="Cannon C."/>
            <person name="Castanera R."/>
            <person name="Culley D."/>
            <person name="Daum C."/>
            <person name="Ezra D."/>
            <person name="Gonzalez J."/>
            <person name="Henrissat B."/>
            <person name="Kuo A."/>
            <person name="Liang C."/>
            <person name="Lipzen A."/>
            <person name="Lutzoni F."/>
            <person name="Magnuson J."/>
            <person name="Mondo S."/>
            <person name="Nolan M."/>
            <person name="Ohm R."/>
            <person name="Pangilinan J."/>
            <person name="Park H.-J."/>
            <person name="Ramirez L."/>
            <person name="Alfaro M."/>
            <person name="Sun H."/>
            <person name="Tritt A."/>
            <person name="Yoshinaga Y."/>
            <person name="Zwiers L.-H."/>
            <person name="Turgeon B."/>
            <person name="Goodwin S."/>
            <person name="Spatafora J."/>
            <person name="Crous P."/>
            <person name="Grigoriev I."/>
        </authorList>
    </citation>
    <scope>NUCLEOTIDE SEQUENCE</scope>
    <source>
        <strain evidence="2">ATCC 74209</strain>
    </source>
</reference>
<feature type="non-terminal residue" evidence="2">
    <location>
        <position position="1"/>
    </location>
</feature>
<dbReference type="AlphaFoldDB" id="A0A9P4JG11"/>
<keyword evidence="3" id="KW-1185">Reference proteome</keyword>